<sequence>MVTEEFSAAVQYGDFRGTAQVDLHDTKDLHSRLMQDGLMRKGEFLVGIDVGSSVVGIGEDLLSVTVFLHEGDYDRTQAEANAGKPLPVRRVELEMLPKEFFGYFKRISIAISPRGMIDGREITYEETPHGGA</sequence>
<evidence type="ECO:0000313" key="2">
    <source>
        <dbReference type="Proteomes" id="UP001208935"/>
    </source>
</evidence>
<evidence type="ECO:0000313" key="1">
    <source>
        <dbReference type="EMBL" id="MCW5321681.1"/>
    </source>
</evidence>
<dbReference type="GeneID" id="77319896"/>
<dbReference type="RefSeq" id="WP_010108199.1">
    <property type="nucleotide sequence ID" value="NZ_QZCV01000002.1"/>
</dbReference>
<dbReference type="EMBL" id="QZCW01000002">
    <property type="protein sequence ID" value="MCW5321681.1"/>
    <property type="molecule type" value="Genomic_DNA"/>
</dbReference>
<organism evidence="1 2">
    <name type="scientific">Verminephrobacter aporrectodeae subsp. tuberculatae</name>
    <dbReference type="NCBI Taxonomy" id="1110392"/>
    <lineage>
        <taxon>Bacteria</taxon>
        <taxon>Pseudomonadati</taxon>
        <taxon>Pseudomonadota</taxon>
        <taxon>Betaproteobacteria</taxon>
        <taxon>Burkholderiales</taxon>
        <taxon>Comamonadaceae</taxon>
        <taxon>Verminephrobacter</taxon>
    </lineage>
</organism>
<name>A0ABT3KTM3_9BURK</name>
<comment type="caution">
    <text evidence="1">The sequence shown here is derived from an EMBL/GenBank/DDBJ whole genome shotgun (WGS) entry which is preliminary data.</text>
</comment>
<keyword evidence="2" id="KW-1185">Reference proteome</keyword>
<dbReference type="Proteomes" id="UP001208935">
    <property type="component" value="Unassembled WGS sequence"/>
</dbReference>
<proteinExistence type="predicted"/>
<protein>
    <submittedName>
        <fullName evidence="1">Uncharacterized protein</fullName>
    </submittedName>
</protein>
<accession>A0ABT3KTM3</accession>
<gene>
    <name evidence="1" type="ORF">D5039_11115</name>
</gene>
<reference evidence="2" key="1">
    <citation type="submission" date="2023-07" db="EMBL/GenBank/DDBJ databases">
        <title>Verminephrobacter genomes.</title>
        <authorList>
            <person name="Lund M.B."/>
        </authorList>
    </citation>
    <scope>NUCLEOTIDE SEQUENCE [LARGE SCALE GENOMIC DNA]</scope>
    <source>
        <strain evidence="2">AtM5-05</strain>
    </source>
</reference>